<feature type="transmembrane region" description="Helical" evidence="1">
    <location>
        <begin position="82"/>
        <end position="102"/>
    </location>
</feature>
<dbReference type="Gene3D" id="3.80.10.10">
    <property type="entry name" value="Ribonuclease Inhibitor"/>
    <property type="match status" value="1"/>
</dbReference>
<organism evidence="2 3">
    <name type="scientific">Pythium insidiosum</name>
    <name type="common">Pythiosis disease agent</name>
    <dbReference type="NCBI Taxonomy" id="114742"/>
    <lineage>
        <taxon>Eukaryota</taxon>
        <taxon>Sar</taxon>
        <taxon>Stramenopiles</taxon>
        <taxon>Oomycota</taxon>
        <taxon>Peronosporomycetes</taxon>
        <taxon>Pythiales</taxon>
        <taxon>Pythiaceae</taxon>
        <taxon>Pythium</taxon>
    </lineage>
</organism>
<gene>
    <name evidence="2" type="ORF">P43SY_010055</name>
</gene>
<dbReference type="InterPro" id="IPR032675">
    <property type="entry name" value="LRR_dom_sf"/>
</dbReference>
<feature type="transmembrane region" description="Helical" evidence="1">
    <location>
        <begin position="177"/>
        <end position="196"/>
    </location>
</feature>
<feature type="transmembrane region" description="Helical" evidence="1">
    <location>
        <begin position="29"/>
        <end position="52"/>
    </location>
</feature>
<accession>A0AAD5Q855</accession>
<feature type="transmembrane region" description="Helical" evidence="1">
    <location>
        <begin position="208"/>
        <end position="235"/>
    </location>
</feature>
<keyword evidence="1" id="KW-0812">Transmembrane</keyword>
<keyword evidence="1" id="KW-0472">Membrane</keyword>
<protein>
    <submittedName>
        <fullName evidence="2">Uncharacterized protein</fullName>
    </submittedName>
</protein>
<name>A0AAD5Q855_PYTIN</name>
<keyword evidence="3" id="KW-1185">Reference proteome</keyword>
<dbReference type="AlphaFoldDB" id="A0AAD5Q855"/>
<comment type="caution">
    <text evidence="2">The sequence shown here is derived from an EMBL/GenBank/DDBJ whole genome shotgun (WGS) entry which is preliminary data.</text>
</comment>
<dbReference type="Proteomes" id="UP001209570">
    <property type="component" value="Unassembled WGS sequence"/>
</dbReference>
<keyword evidence="1" id="KW-1133">Transmembrane helix</keyword>
<reference evidence="2" key="1">
    <citation type="submission" date="2021-12" db="EMBL/GenBank/DDBJ databases">
        <title>Prjna785345.</title>
        <authorList>
            <person name="Rujirawat T."/>
            <person name="Krajaejun T."/>
        </authorList>
    </citation>
    <scope>NUCLEOTIDE SEQUENCE</scope>
    <source>
        <strain evidence="2">Pi057C3</strain>
    </source>
</reference>
<dbReference type="SUPFAM" id="SSF52058">
    <property type="entry name" value="L domain-like"/>
    <property type="match status" value="1"/>
</dbReference>
<evidence type="ECO:0000256" key="1">
    <source>
        <dbReference type="SAM" id="Phobius"/>
    </source>
</evidence>
<sequence>MPANASIAPYAAAATMKGGGWLSRWMRRLLWLGVISLHCFSVAFYSVAAYIYGHLASTLLVVNLQAFELTIDTKYYPFTEGFHAIFAALHVIMLLEMIIPSLVMRRLIFKVRTSHVPTRFRWLSRVQSMWDFVFGPMGILGVNNPNFETIFALRGLVEVAFQSYQVYKSTQYIARPWLNNVWVIAIAIKCWAFPALSQCARVRHRTQLLLALLVDVVLDSIASVWAPTALGFFYLSAYDMSTTDFKNEKWYDDKWFVGMVNEFQLLVVQSWSDFITRAAFGASLLVCLDDIKILVTSLELRQRTNRGSSWGISRWSRLSVDRLHLIKAIHVITAVWGVVVIALHIEASLHEEIPGCELQLRPWGVTNTSCSYLLIDCGAWHEPIVGRSNELDIAWSGANRKMLSLLNVVNCPDVQIPSSIQGFRQLTLMNFIACNVTAWDSDGALTNRNHPNLRHLGLLWVDFSSFGSSNGSAFPPGLLAVDSPKKLFDIFVLECGWSDLPASLAERWPKRSNLLFPVNSFTTIPETLYRMDPIRINLEANPLATLSARVFEIPSLQALELPATALTELPELPSGLPSTSDLYLLSIQATNISDLPAWMRADAFLRRVNVRAGDTPLCRRLKDGDPAVADLQGRIQC</sequence>
<proteinExistence type="predicted"/>
<evidence type="ECO:0000313" key="3">
    <source>
        <dbReference type="Proteomes" id="UP001209570"/>
    </source>
</evidence>
<feature type="transmembrane region" description="Helical" evidence="1">
    <location>
        <begin position="324"/>
        <end position="345"/>
    </location>
</feature>
<evidence type="ECO:0000313" key="2">
    <source>
        <dbReference type="EMBL" id="KAJ0403512.1"/>
    </source>
</evidence>
<dbReference type="EMBL" id="JAKCXM010000080">
    <property type="protein sequence ID" value="KAJ0403512.1"/>
    <property type="molecule type" value="Genomic_DNA"/>
</dbReference>